<dbReference type="Proteomes" id="UP000046395">
    <property type="component" value="Unassembled WGS sequence"/>
</dbReference>
<organism evidence="2 3">
    <name type="scientific">Trichuris muris</name>
    <name type="common">Mouse whipworm</name>
    <dbReference type="NCBI Taxonomy" id="70415"/>
    <lineage>
        <taxon>Eukaryota</taxon>
        <taxon>Metazoa</taxon>
        <taxon>Ecdysozoa</taxon>
        <taxon>Nematoda</taxon>
        <taxon>Enoplea</taxon>
        <taxon>Dorylaimia</taxon>
        <taxon>Trichinellida</taxon>
        <taxon>Trichuridae</taxon>
        <taxon>Trichuris</taxon>
    </lineage>
</organism>
<evidence type="ECO:0000313" key="3">
    <source>
        <dbReference type="WBParaSite" id="TMUE_1000005289.1"/>
    </source>
</evidence>
<dbReference type="WBParaSite" id="TMUE_1000005289.1">
    <property type="protein sequence ID" value="TMUE_1000005289.1"/>
    <property type="gene ID" value="WBGene00289334"/>
</dbReference>
<proteinExistence type="predicted"/>
<accession>A0A5S6QDM9</accession>
<dbReference type="AlphaFoldDB" id="A0A5S6QDM9"/>
<reference evidence="3" key="1">
    <citation type="submission" date="2019-12" db="UniProtKB">
        <authorList>
            <consortium name="WormBaseParasite"/>
        </authorList>
    </citation>
    <scope>IDENTIFICATION</scope>
</reference>
<sequence>MRSAKRTYKSGSQRSGSLGYRDRRGRVHSTAKATETEGTATVAMDTVSTPAKTVMDVLVEATVADTLSTAITKAVSRSSGYDRGCCEVLT</sequence>
<feature type="region of interest" description="Disordered" evidence="1">
    <location>
        <begin position="1"/>
        <end position="37"/>
    </location>
</feature>
<evidence type="ECO:0000256" key="1">
    <source>
        <dbReference type="SAM" id="MobiDB-lite"/>
    </source>
</evidence>
<keyword evidence="2" id="KW-1185">Reference proteome</keyword>
<name>A0A5S6QDM9_TRIMR</name>
<evidence type="ECO:0000313" key="2">
    <source>
        <dbReference type="Proteomes" id="UP000046395"/>
    </source>
</evidence>
<protein>
    <submittedName>
        <fullName evidence="3">Uncharacterized protein</fullName>
    </submittedName>
</protein>